<dbReference type="STRING" id="1122181.GCA_000382265_02140"/>
<evidence type="ECO:0000256" key="5">
    <source>
        <dbReference type="ARBA" id="ARBA00023163"/>
    </source>
</evidence>
<keyword evidence="2" id="KW-0805">Transcription regulation</keyword>
<dbReference type="PANTHER" id="PTHR43133:SF8">
    <property type="entry name" value="RNA POLYMERASE SIGMA FACTOR HI_1459-RELATED"/>
    <property type="match status" value="1"/>
</dbReference>
<dbReference type="Pfam" id="PF08281">
    <property type="entry name" value="Sigma70_r4_2"/>
    <property type="match status" value="1"/>
</dbReference>
<evidence type="ECO:0000256" key="4">
    <source>
        <dbReference type="ARBA" id="ARBA00023125"/>
    </source>
</evidence>
<dbReference type="NCBIfam" id="TIGR02937">
    <property type="entry name" value="sigma70-ECF"/>
    <property type="match status" value="1"/>
</dbReference>
<dbReference type="GO" id="GO:0006352">
    <property type="term" value="P:DNA-templated transcription initiation"/>
    <property type="evidence" value="ECO:0007669"/>
    <property type="project" value="InterPro"/>
</dbReference>
<dbReference type="SUPFAM" id="SSF88659">
    <property type="entry name" value="Sigma3 and sigma4 domains of RNA polymerase sigma factors"/>
    <property type="match status" value="1"/>
</dbReference>
<dbReference type="GO" id="GO:0016987">
    <property type="term" value="F:sigma factor activity"/>
    <property type="evidence" value="ECO:0007669"/>
    <property type="project" value="UniProtKB-KW"/>
</dbReference>
<evidence type="ECO:0000313" key="8">
    <source>
        <dbReference type="EMBL" id="ARU01492.1"/>
    </source>
</evidence>
<keyword evidence="4" id="KW-0238">DNA-binding</keyword>
<dbReference type="Pfam" id="PF04542">
    <property type="entry name" value="Sigma70_r2"/>
    <property type="match status" value="1"/>
</dbReference>
<feature type="domain" description="RNA polymerase sigma-70 region 2" evidence="6">
    <location>
        <begin position="39"/>
        <end position="105"/>
    </location>
</feature>
<evidence type="ECO:0000259" key="6">
    <source>
        <dbReference type="Pfam" id="PF04542"/>
    </source>
</evidence>
<evidence type="ECO:0000256" key="1">
    <source>
        <dbReference type="ARBA" id="ARBA00010641"/>
    </source>
</evidence>
<dbReference type="PANTHER" id="PTHR43133">
    <property type="entry name" value="RNA POLYMERASE ECF-TYPE SIGMA FACTO"/>
    <property type="match status" value="1"/>
</dbReference>
<dbReference type="InterPro" id="IPR039425">
    <property type="entry name" value="RNA_pol_sigma-70-like"/>
</dbReference>
<organism evidence="8 9">
    <name type="scientific">Yoonia vestfoldensis</name>
    <dbReference type="NCBI Taxonomy" id="245188"/>
    <lineage>
        <taxon>Bacteria</taxon>
        <taxon>Pseudomonadati</taxon>
        <taxon>Pseudomonadota</taxon>
        <taxon>Alphaproteobacteria</taxon>
        <taxon>Rhodobacterales</taxon>
        <taxon>Paracoccaceae</taxon>
        <taxon>Yoonia</taxon>
    </lineage>
</organism>
<evidence type="ECO:0000313" key="9">
    <source>
        <dbReference type="Proteomes" id="UP000195273"/>
    </source>
</evidence>
<protein>
    <submittedName>
        <fullName evidence="8">ECF RNA polymerase sigma factor SigE</fullName>
    </submittedName>
</protein>
<dbReference type="InterPro" id="IPR013325">
    <property type="entry name" value="RNA_pol_sigma_r2"/>
</dbReference>
<name>A0A1Y0EDY9_9RHOB</name>
<evidence type="ECO:0000256" key="3">
    <source>
        <dbReference type="ARBA" id="ARBA00023082"/>
    </source>
</evidence>
<dbReference type="NCBIfam" id="NF009176">
    <property type="entry name" value="PRK12524.1"/>
    <property type="match status" value="1"/>
</dbReference>
<evidence type="ECO:0000259" key="7">
    <source>
        <dbReference type="Pfam" id="PF08281"/>
    </source>
</evidence>
<accession>A0A1Y0EDY9</accession>
<comment type="similarity">
    <text evidence="1">Belongs to the sigma-70 factor family. ECF subfamily.</text>
</comment>
<reference evidence="8 9" key="1">
    <citation type="submission" date="2017-05" db="EMBL/GenBank/DDBJ databases">
        <title>Genome Sequence of Loktanella vestfoldensis Strain SMR4r Isolated from a Culture of the Diatom Skeletonema marinoi.</title>
        <authorList>
            <person name="Topel M."/>
            <person name="Pinder M.I.M."/>
            <person name="Johansson O.N."/>
            <person name="Kourtchenko O."/>
            <person name="Godhe A."/>
            <person name="Clarke A.K."/>
        </authorList>
    </citation>
    <scope>NUCLEOTIDE SEQUENCE [LARGE SCALE GENOMIC DNA]</scope>
    <source>
        <strain evidence="8 9">SMR4r</strain>
    </source>
</reference>
<dbReference type="GO" id="GO:0003677">
    <property type="term" value="F:DNA binding"/>
    <property type="evidence" value="ECO:0007669"/>
    <property type="project" value="UniProtKB-KW"/>
</dbReference>
<dbReference type="AlphaFoldDB" id="A0A1Y0EDY9"/>
<dbReference type="InterPro" id="IPR007627">
    <property type="entry name" value="RNA_pol_sigma70_r2"/>
</dbReference>
<sequence length="204" mass="22249">MPLARPQMTAVSDPCAQASDEDLLLAHASGDLRAAGVLTQRLLPRVLAQALRMLANRAEAEDVAQDAMLRLWRIAPDWRAGEAQVTTWLYRVTANLCTDRLRKRRHLAMDAVAEPLDDAPSVVAQMQSRARLQALSEALAQLPERQAQAVALRHLEGLSNPQIAQIMDISVASVESLTARGKRALSAIMAGRKAELGYDDDEPA</sequence>
<keyword evidence="5" id="KW-0804">Transcription</keyword>
<evidence type="ECO:0000256" key="2">
    <source>
        <dbReference type="ARBA" id="ARBA00023015"/>
    </source>
</evidence>
<proteinExistence type="inferred from homology"/>
<dbReference type="Gene3D" id="1.10.1740.10">
    <property type="match status" value="1"/>
</dbReference>
<keyword evidence="9" id="KW-1185">Reference proteome</keyword>
<dbReference type="InterPro" id="IPR013324">
    <property type="entry name" value="RNA_pol_sigma_r3/r4-like"/>
</dbReference>
<keyword evidence="3" id="KW-0731">Sigma factor</keyword>
<dbReference type="KEGG" id="lvs:LOKVESSMR4R_02185"/>
<dbReference type="InterPro" id="IPR014284">
    <property type="entry name" value="RNA_pol_sigma-70_dom"/>
</dbReference>
<dbReference type="InterPro" id="IPR013249">
    <property type="entry name" value="RNA_pol_sigma70_r4_t2"/>
</dbReference>
<dbReference type="Proteomes" id="UP000195273">
    <property type="component" value="Chromosome"/>
</dbReference>
<dbReference type="EMBL" id="CP021431">
    <property type="protein sequence ID" value="ARU01492.1"/>
    <property type="molecule type" value="Genomic_DNA"/>
</dbReference>
<dbReference type="SUPFAM" id="SSF88946">
    <property type="entry name" value="Sigma2 domain of RNA polymerase sigma factors"/>
    <property type="match status" value="1"/>
</dbReference>
<dbReference type="CDD" id="cd06171">
    <property type="entry name" value="Sigma70_r4"/>
    <property type="match status" value="1"/>
</dbReference>
<dbReference type="InterPro" id="IPR036388">
    <property type="entry name" value="WH-like_DNA-bd_sf"/>
</dbReference>
<dbReference type="Gene3D" id="1.10.10.10">
    <property type="entry name" value="Winged helix-like DNA-binding domain superfamily/Winged helix DNA-binding domain"/>
    <property type="match status" value="1"/>
</dbReference>
<feature type="domain" description="RNA polymerase sigma factor 70 region 4 type 2" evidence="7">
    <location>
        <begin position="133"/>
        <end position="185"/>
    </location>
</feature>
<gene>
    <name evidence="8" type="primary">sigE</name>
    <name evidence="8" type="ORF">LOKVESSMR4R_02185</name>
</gene>